<dbReference type="Pfam" id="PF00288">
    <property type="entry name" value="GHMP_kinases_N"/>
    <property type="match status" value="1"/>
</dbReference>
<evidence type="ECO:0000256" key="3">
    <source>
        <dbReference type="ARBA" id="ARBA00017473"/>
    </source>
</evidence>
<dbReference type="SUPFAM" id="SSF54211">
    <property type="entry name" value="Ribosomal protein S5 domain 2-like"/>
    <property type="match status" value="1"/>
</dbReference>
<dbReference type="RefSeq" id="WP_114540105.1">
    <property type="nucleotide sequence ID" value="NZ_PPUT01000005.1"/>
</dbReference>
<dbReference type="InterPro" id="IPR036554">
    <property type="entry name" value="GHMP_kinase_C_sf"/>
</dbReference>
<dbReference type="Gene3D" id="3.30.70.890">
    <property type="entry name" value="GHMP kinase, C-terminal domain"/>
    <property type="match status" value="1"/>
</dbReference>
<evidence type="ECO:0000313" key="12">
    <source>
        <dbReference type="EMBL" id="RDC46012.1"/>
    </source>
</evidence>
<dbReference type="GO" id="GO:0016114">
    <property type="term" value="P:terpenoid biosynthetic process"/>
    <property type="evidence" value="ECO:0007669"/>
    <property type="project" value="InterPro"/>
</dbReference>
<dbReference type="EMBL" id="PPUT01000005">
    <property type="protein sequence ID" value="RDC46012.1"/>
    <property type="molecule type" value="Genomic_DNA"/>
</dbReference>
<feature type="binding site" evidence="9">
    <location>
        <begin position="158"/>
        <end position="168"/>
    </location>
    <ligand>
        <name>ATP</name>
        <dbReference type="ChEBI" id="CHEBI:30616"/>
    </ligand>
</feature>
<keyword evidence="5 9" id="KW-0547">Nucleotide-binding</keyword>
<evidence type="ECO:0000313" key="13">
    <source>
        <dbReference type="Proteomes" id="UP000253805"/>
    </source>
</evidence>
<keyword evidence="4 9" id="KW-0808">Transferase</keyword>
<dbReference type="GO" id="GO:0019288">
    <property type="term" value="P:isopentenyl diphosphate biosynthetic process, methylerythritol 4-phosphate pathway"/>
    <property type="evidence" value="ECO:0007669"/>
    <property type="project" value="UniProtKB-UniRule"/>
</dbReference>
<evidence type="ECO:0000256" key="1">
    <source>
        <dbReference type="ARBA" id="ARBA00009684"/>
    </source>
</evidence>
<feature type="active site" evidence="9">
    <location>
        <position position="42"/>
    </location>
</feature>
<comment type="similarity">
    <text evidence="1 9">Belongs to the GHMP kinase family. IspE subfamily.</text>
</comment>
<evidence type="ECO:0000256" key="2">
    <source>
        <dbReference type="ARBA" id="ARBA00012052"/>
    </source>
</evidence>
<feature type="domain" description="GHMP kinase C-terminal" evidence="11">
    <location>
        <begin position="278"/>
        <end position="334"/>
    </location>
</feature>
<dbReference type="SUPFAM" id="SSF55060">
    <property type="entry name" value="GHMP Kinase, C-terminal domain"/>
    <property type="match status" value="1"/>
</dbReference>
<dbReference type="InterPro" id="IPR006204">
    <property type="entry name" value="GHMP_kinase_N_dom"/>
</dbReference>
<evidence type="ECO:0000256" key="9">
    <source>
        <dbReference type="HAMAP-Rule" id="MF_00061"/>
    </source>
</evidence>
<organism evidence="12 13">
    <name type="scientific">Adlercreutzia equolifaciens subsp. celatus</name>
    <dbReference type="NCBI Taxonomy" id="394340"/>
    <lineage>
        <taxon>Bacteria</taxon>
        <taxon>Bacillati</taxon>
        <taxon>Actinomycetota</taxon>
        <taxon>Coriobacteriia</taxon>
        <taxon>Eggerthellales</taxon>
        <taxon>Eggerthellaceae</taxon>
        <taxon>Adlercreutzia</taxon>
    </lineage>
</organism>
<dbReference type="InterPro" id="IPR004424">
    <property type="entry name" value="IspE"/>
</dbReference>
<dbReference type="GO" id="GO:0005524">
    <property type="term" value="F:ATP binding"/>
    <property type="evidence" value="ECO:0007669"/>
    <property type="project" value="UniProtKB-UniRule"/>
</dbReference>
<sequence length="354" mass="36891">MTENAQRNREAEVNLLAAAREAQWSAAAFMGPNTMKLVSPAKVNLLLAIGARREDGYHDADTIMHALALHDTLYLCAEDISADELAKRTAEGASREDVAVGGPADNLVMTIDLADRTGQDLAVPAADNLAFKAADRLSRAVGRDLPEAIQLRIEKHIPAQGGLGGGSSNAAAVLVGLAKAWGLAADDERVADVARSLGADVAFFLHGGCALLGGVGEVLQRRLETSRRSVVLVKPAEGVCTAEAYKRFDAAPRPVPQDVLVCDLAATRADDVVLANNLAPAAEALLPELPSIREWLAEQAGSESVLLSGSGSATFALVDTFAGASRIATAATAHGWWARPTSLSGLRAAVVPGR</sequence>
<comment type="function">
    <text evidence="9">Catalyzes the phosphorylation of the position 2 hydroxy group of 4-diphosphocytidyl-2C-methyl-D-erythritol.</text>
</comment>
<feature type="active site" evidence="9">
    <location>
        <position position="200"/>
    </location>
</feature>
<dbReference type="InterPro" id="IPR013750">
    <property type="entry name" value="GHMP_kinase_C_dom"/>
</dbReference>
<dbReference type="Pfam" id="PF08544">
    <property type="entry name" value="GHMP_kinases_C"/>
    <property type="match status" value="1"/>
</dbReference>
<reference evidence="12 13" key="1">
    <citation type="journal article" date="2018" name="Elife">
        <title>Discovery and characterization of a prevalent human gut bacterial enzyme sufficient for the inactivation of a family of plant toxins.</title>
        <authorList>
            <person name="Koppel N."/>
            <person name="Bisanz J.E."/>
            <person name="Pandelia M.E."/>
            <person name="Turnbaugh P.J."/>
            <person name="Balskus E.P."/>
        </authorList>
    </citation>
    <scope>NUCLEOTIDE SEQUENCE [LARGE SCALE GENOMIC DNA]</scope>
    <source>
        <strain evidence="12 13">OB21 GAM 11</strain>
    </source>
</reference>
<dbReference type="Proteomes" id="UP000253805">
    <property type="component" value="Unassembled WGS sequence"/>
</dbReference>
<name>A0A369P1X4_9ACTN</name>
<evidence type="ECO:0000256" key="4">
    <source>
        <dbReference type="ARBA" id="ARBA00022679"/>
    </source>
</evidence>
<evidence type="ECO:0000256" key="7">
    <source>
        <dbReference type="ARBA" id="ARBA00022840"/>
    </source>
</evidence>
<dbReference type="Gene3D" id="3.30.230.10">
    <property type="match status" value="1"/>
</dbReference>
<proteinExistence type="inferred from homology"/>
<dbReference type="GO" id="GO:0050515">
    <property type="term" value="F:4-(cytidine 5'-diphospho)-2-C-methyl-D-erythritol kinase activity"/>
    <property type="evidence" value="ECO:0007669"/>
    <property type="project" value="UniProtKB-UniRule"/>
</dbReference>
<comment type="pathway">
    <text evidence="9">Isoprenoid biosynthesis; isopentenyl diphosphate biosynthesis via DXP pathway; isopentenyl diphosphate from 1-deoxy-D-xylulose 5-phosphate: step 3/6.</text>
</comment>
<keyword evidence="9" id="KW-0414">Isoprene biosynthesis</keyword>
<gene>
    <name evidence="9" type="primary">ispE</name>
    <name evidence="12" type="ORF">C1850_03195</name>
</gene>
<accession>A0A369P1X4</accession>
<dbReference type="AlphaFoldDB" id="A0A369P1X4"/>
<evidence type="ECO:0000259" key="11">
    <source>
        <dbReference type="Pfam" id="PF08544"/>
    </source>
</evidence>
<feature type="domain" description="GHMP kinase N-terminal" evidence="10">
    <location>
        <begin position="128"/>
        <end position="208"/>
    </location>
</feature>
<comment type="caution">
    <text evidence="12">The sequence shown here is derived from an EMBL/GenBank/DDBJ whole genome shotgun (WGS) entry which is preliminary data.</text>
</comment>
<evidence type="ECO:0000256" key="8">
    <source>
        <dbReference type="ARBA" id="ARBA00032554"/>
    </source>
</evidence>
<dbReference type="PANTHER" id="PTHR43527">
    <property type="entry name" value="4-DIPHOSPHOCYTIDYL-2-C-METHYL-D-ERYTHRITOL KINASE, CHLOROPLASTIC"/>
    <property type="match status" value="1"/>
</dbReference>
<dbReference type="HAMAP" id="MF_00061">
    <property type="entry name" value="IspE"/>
    <property type="match status" value="1"/>
</dbReference>
<evidence type="ECO:0000256" key="6">
    <source>
        <dbReference type="ARBA" id="ARBA00022777"/>
    </source>
</evidence>
<evidence type="ECO:0000256" key="5">
    <source>
        <dbReference type="ARBA" id="ARBA00022741"/>
    </source>
</evidence>
<protein>
    <recommendedName>
        <fullName evidence="3 9">4-diphosphocytidyl-2-C-methyl-D-erythritol kinase</fullName>
        <shortName evidence="9">CMK</shortName>
        <ecNumber evidence="2 9">2.7.1.148</ecNumber>
    </recommendedName>
    <alternativeName>
        <fullName evidence="8 9">4-(cytidine-5'-diphospho)-2-C-methyl-D-erythritol kinase</fullName>
    </alternativeName>
</protein>
<dbReference type="EC" id="2.7.1.148" evidence="2 9"/>
<dbReference type="PANTHER" id="PTHR43527:SF2">
    <property type="entry name" value="4-DIPHOSPHOCYTIDYL-2-C-METHYL-D-ERYTHRITOL KINASE, CHLOROPLASTIC"/>
    <property type="match status" value="1"/>
</dbReference>
<comment type="catalytic activity">
    <reaction evidence="9">
        <text>4-CDP-2-C-methyl-D-erythritol + ATP = 4-CDP-2-C-methyl-D-erythritol 2-phosphate + ADP + H(+)</text>
        <dbReference type="Rhea" id="RHEA:18437"/>
        <dbReference type="ChEBI" id="CHEBI:15378"/>
        <dbReference type="ChEBI" id="CHEBI:30616"/>
        <dbReference type="ChEBI" id="CHEBI:57823"/>
        <dbReference type="ChEBI" id="CHEBI:57919"/>
        <dbReference type="ChEBI" id="CHEBI:456216"/>
        <dbReference type="EC" id="2.7.1.148"/>
    </reaction>
</comment>
<evidence type="ECO:0000259" key="10">
    <source>
        <dbReference type="Pfam" id="PF00288"/>
    </source>
</evidence>
<dbReference type="UniPathway" id="UPA00056">
    <property type="reaction ID" value="UER00094"/>
</dbReference>
<dbReference type="InterPro" id="IPR014721">
    <property type="entry name" value="Ribsml_uS5_D2-typ_fold_subgr"/>
</dbReference>
<dbReference type="InterPro" id="IPR020568">
    <property type="entry name" value="Ribosomal_Su5_D2-typ_SF"/>
</dbReference>
<keyword evidence="7 9" id="KW-0067">ATP-binding</keyword>
<keyword evidence="6 9" id="KW-0418">Kinase</keyword>